<sequence length="334" mass="36397">MSTIKDVAKEAGVSIATVSRVINKSPQASQAAIKSVTEAMGKLGYRPNAAAKALVSQNTNTVGVLVGDVSDPFFGSLIKAIDTVAHKHGKHTLIGNGHHDEKQEREAIELLINNRCDAFVIHSKALPDEELIAYANEVKSMVLINRHIDAIADRCISLDNFKGAYLATQYLIRHGHTKIAYASSNHDIEDTAERIEGYKAALRDNGIELPGSYIDYGSPSGEGGEEAMTNLLTKSVDMTGIVCYNDNMAAGILSMAHDNGIAVPEKLSIIGFDDVLIARYVYPRLTTVRYPIEMMAEKAITLALKLANDEYVEPEQLRFSPTVVRRESVVKLAE</sequence>
<dbReference type="Gene3D" id="1.10.260.40">
    <property type="entry name" value="lambda repressor-like DNA-binding domains"/>
    <property type="match status" value="1"/>
</dbReference>
<dbReference type="InterPro" id="IPR000843">
    <property type="entry name" value="HTH_LacI"/>
</dbReference>
<dbReference type="SUPFAM" id="SSF47413">
    <property type="entry name" value="lambda repressor-like DNA-binding domains"/>
    <property type="match status" value="1"/>
</dbReference>
<dbReference type="SMART" id="SM00354">
    <property type="entry name" value="HTH_LACI"/>
    <property type="match status" value="1"/>
</dbReference>
<dbReference type="Gene3D" id="3.40.50.2300">
    <property type="match status" value="2"/>
</dbReference>
<comment type="caution">
    <text evidence="5">The sequence shown here is derived from an EMBL/GenBank/DDBJ whole genome shotgun (WGS) entry which is preliminary data.</text>
</comment>
<dbReference type="InterPro" id="IPR028082">
    <property type="entry name" value="Peripla_BP_I"/>
</dbReference>
<organism evidence="5 6">
    <name type="scientific">Vibrio viridaestus</name>
    <dbReference type="NCBI Taxonomy" id="2487322"/>
    <lineage>
        <taxon>Bacteria</taxon>
        <taxon>Pseudomonadati</taxon>
        <taxon>Pseudomonadota</taxon>
        <taxon>Gammaproteobacteria</taxon>
        <taxon>Vibrionales</taxon>
        <taxon>Vibrionaceae</taxon>
        <taxon>Vibrio</taxon>
    </lineage>
</organism>
<gene>
    <name evidence="5" type="ORF">EES38_20345</name>
</gene>
<dbReference type="OrthoDB" id="9798934at2"/>
<dbReference type="PRINTS" id="PR00036">
    <property type="entry name" value="HTHLACI"/>
</dbReference>
<evidence type="ECO:0000259" key="4">
    <source>
        <dbReference type="PROSITE" id="PS50932"/>
    </source>
</evidence>
<protein>
    <submittedName>
        <fullName evidence="5">LacI family DNA-binding transcriptional regulator</fullName>
    </submittedName>
</protein>
<keyword evidence="3" id="KW-0804">Transcription</keyword>
<dbReference type="InterPro" id="IPR046335">
    <property type="entry name" value="LacI/GalR-like_sensor"/>
</dbReference>
<name>A0A3N9TBD3_9VIBR</name>
<dbReference type="Pfam" id="PF00356">
    <property type="entry name" value="LacI"/>
    <property type="match status" value="1"/>
</dbReference>
<dbReference type="AlphaFoldDB" id="A0A3N9TBD3"/>
<evidence type="ECO:0000256" key="3">
    <source>
        <dbReference type="ARBA" id="ARBA00023163"/>
    </source>
</evidence>
<dbReference type="CDD" id="cd01392">
    <property type="entry name" value="HTH_LacI"/>
    <property type="match status" value="1"/>
</dbReference>
<dbReference type="SUPFAM" id="SSF53822">
    <property type="entry name" value="Periplasmic binding protein-like I"/>
    <property type="match status" value="1"/>
</dbReference>
<dbReference type="RefSeq" id="WP_124939050.1">
    <property type="nucleotide sequence ID" value="NZ_RJVQ01000014.1"/>
</dbReference>
<evidence type="ECO:0000313" key="5">
    <source>
        <dbReference type="EMBL" id="RQW61270.1"/>
    </source>
</evidence>
<evidence type="ECO:0000256" key="2">
    <source>
        <dbReference type="ARBA" id="ARBA00023125"/>
    </source>
</evidence>
<dbReference type="InterPro" id="IPR010982">
    <property type="entry name" value="Lambda_DNA-bd_dom_sf"/>
</dbReference>
<dbReference type="CDD" id="cd06270">
    <property type="entry name" value="PBP1_GalS-like"/>
    <property type="match status" value="1"/>
</dbReference>
<dbReference type="EMBL" id="RJVQ01000014">
    <property type="protein sequence ID" value="RQW61270.1"/>
    <property type="molecule type" value="Genomic_DNA"/>
</dbReference>
<dbReference type="Pfam" id="PF13377">
    <property type="entry name" value="Peripla_BP_3"/>
    <property type="match status" value="1"/>
</dbReference>
<dbReference type="PROSITE" id="PS50932">
    <property type="entry name" value="HTH_LACI_2"/>
    <property type="match status" value="1"/>
</dbReference>
<evidence type="ECO:0000256" key="1">
    <source>
        <dbReference type="ARBA" id="ARBA00023015"/>
    </source>
</evidence>
<keyword evidence="2 5" id="KW-0238">DNA-binding</keyword>
<accession>A0A3N9TBD3</accession>
<proteinExistence type="predicted"/>
<evidence type="ECO:0000313" key="6">
    <source>
        <dbReference type="Proteomes" id="UP000281112"/>
    </source>
</evidence>
<reference evidence="5 6" key="1">
    <citation type="submission" date="2018-11" db="EMBL/GenBank/DDBJ databases">
        <title>Vibrio LJC006 sp. nov., isolated from seawater during the bloom of the enteromorpha.</title>
        <authorList>
            <person name="Liang J."/>
        </authorList>
    </citation>
    <scope>NUCLEOTIDE SEQUENCE [LARGE SCALE GENOMIC DNA]</scope>
    <source>
        <strain evidence="5 6">LJC006</strain>
    </source>
</reference>
<dbReference type="GO" id="GO:0000976">
    <property type="term" value="F:transcription cis-regulatory region binding"/>
    <property type="evidence" value="ECO:0007669"/>
    <property type="project" value="TreeGrafter"/>
</dbReference>
<dbReference type="GO" id="GO:0003700">
    <property type="term" value="F:DNA-binding transcription factor activity"/>
    <property type="evidence" value="ECO:0007669"/>
    <property type="project" value="TreeGrafter"/>
</dbReference>
<dbReference type="PROSITE" id="PS00356">
    <property type="entry name" value="HTH_LACI_1"/>
    <property type="match status" value="1"/>
</dbReference>
<keyword evidence="6" id="KW-1185">Reference proteome</keyword>
<keyword evidence="1" id="KW-0805">Transcription regulation</keyword>
<dbReference type="Proteomes" id="UP000281112">
    <property type="component" value="Unassembled WGS sequence"/>
</dbReference>
<dbReference type="PANTHER" id="PTHR30146:SF98">
    <property type="entry name" value="HTH-TYPE TRANSCRIPTIONAL REGULATOR GALR"/>
    <property type="match status" value="1"/>
</dbReference>
<dbReference type="PANTHER" id="PTHR30146">
    <property type="entry name" value="LACI-RELATED TRANSCRIPTIONAL REPRESSOR"/>
    <property type="match status" value="1"/>
</dbReference>
<feature type="domain" description="HTH lacI-type" evidence="4">
    <location>
        <begin position="2"/>
        <end position="56"/>
    </location>
</feature>